<dbReference type="EMBL" id="SJPQ01000002">
    <property type="protein sequence ID" value="TWT88725.1"/>
    <property type="molecule type" value="Genomic_DNA"/>
</dbReference>
<dbReference type="AlphaFoldDB" id="A0A5C5ZNS0"/>
<evidence type="ECO:0000313" key="3">
    <source>
        <dbReference type="Proteomes" id="UP000315440"/>
    </source>
</evidence>
<protein>
    <submittedName>
        <fullName evidence="2">Uncharacterized protein</fullName>
    </submittedName>
</protein>
<dbReference type="Proteomes" id="UP000315440">
    <property type="component" value="Unassembled WGS sequence"/>
</dbReference>
<reference evidence="2 3" key="1">
    <citation type="submission" date="2019-02" db="EMBL/GenBank/DDBJ databases">
        <title>Deep-cultivation of Planctomycetes and their phenomic and genomic characterization uncovers novel biology.</title>
        <authorList>
            <person name="Wiegand S."/>
            <person name="Jogler M."/>
            <person name="Boedeker C."/>
            <person name="Pinto D."/>
            <person name="Vollmers J."/>
            <person name="Rivas-Marin E."/>
            <person name="Kohn T."/>
            <person name="Peeters S.H."/>
            <person name="Heuer A."/>
            <person name="Rast P."/>
            <person name="Oberbeckmann S."/>
            <person name="Bunk B."/>
            <person name="Jeske O."/>
            <person name="Meyerdierks A."/>
            <person name="Storesund J.E."/>
            <person name="Kallscheuer N."/>
            <person name="Luecker S."/>
            <person name="Lage O.M."/>
            <person name="Pohl T."/>
            <person name="Merkel B.J."/>
            <person name="Hornburger P."/>
            <person name="Mueller R.-W."/>
            <person name="Bruemmer F."/>
            <person name="Labrenz M."/>
            <person name="Spormann A.M."/>
            <person name="Op Den Camp H."/>
            <person name="Overmann J."/>
            <person name="Amann R."/>
            <person name="Jetten M.S.M."/>
            <person name="Mascher T."/>
            <person name="Medema M.H."/>
            <person name="Devos D.P."/>
            <person name="Kaster A.-K."/>
            <person name="Ovreas L."/>
            <person name="Rohde M."/>
            <person name="Galperin M.Y."/>
            <person name="Jogler C."/>
        </authorList>
    </citation>
    <scope>NUCLEOTIDE SEQUENCE [LARGE SCALE GENOMIC DNA]</scope>
    <source>
        <strain evidence="2 3">Mal64</strain>
    </source>
</reference>
<name>A0A5C5ZNS0_9BACT</name>
<accession>A0A5C5ZNS0</accession>
<feature type="region of interest" description="Disordered" evidence="1">
    <location>
        <begin position="143"/>
        <end position="162"/>
    </location>
</feature>
<comment type="caution">
    <text evidence="2">The sequence shown here is derived from an EMBL/GenBank/DDBJ whole genome shotgun (WGS) entry which is preliminary data.</text>
</comment>
<organism evidence="2 3">
    <name type="scientific">Pseudobythopirellula maris</name>
    <dbReference type="NCBI Taxonomy" id="2527991"/>
    <lineage>
        <taxon>Bacteria</taxon>
        <taxon>Pseudomonadati</taxon>
        <taxon>Planctomycetota</taxon>
        <taxon>Planctomycetia</taxon>
        <taxon>Pirellulales</taxon>
        <taxon>Lacipirellulaceae</taxon>
        <taxon>Pseudobythopirellula</taxon>
    </lineage>
</organism>
<evidence type="ECO:0000256" key="1">
    <source>
        <dbReference type="SAM" id="MobiDB-lite"/>
    </source>
</evidence>
<proteinExistence type="predicted"/>
<evidence type="ECO:0000313" key="2">
    <source>
        <dbReference type="EMBL" id="TWT88725.1"/>
    </source>
</evidence>
<keyword evidence="3" id="KW-1185">Reference proteome</keyword>
<gene>
    <name evidence="2" type="ORF">Mal64_22130</name>
</gene>
<dbReference type="RefSeq" id="WP_146400024.1">
    <property type="nucleotide sequence ID" value="NZ_SJPQ01000002.1"/>
</dbReference>
<sequence length="229" mass="25401">MNNLNEFSSVSNEIKWFAVALLTLSYFTSAAQADSLLQFSGISDRSSAYRFYNQDAYNAPPGSVSLTYRQNGPDTDPNPYVGEYAIEIKDFVVEFAGDRLEIDKTDGHATIRDGWGCDCLYISFDYVGELAWQPFDSITISTDDDFSEGPGQSYDSDSLPVDGISLPQGTATRMTLYNGSDRTFFRIDQDSMTLTQLNVPEPNTMALASAIVLSLCVRRKRAQSTGVYR</sequence>